<name>A0A2T0KFY9_9ACTN</name>
<reference evidence="3 4" key="1">
    <citation type="submission" date="2018-03" db="EMBL/GenBank/DDBJ databases">
        <title>Genomic Encyclopedia of Archaeal and Bacterial Type Strains, Phase II (KMG-II): from individual species to whole genera.</title>
        <authorList>
            <person name="Goeker M."/>
        </authorList>
    </citation>
    <scope>NUCLEOTIDE SEQUENCE [LARGE SCALE GENOMIC DNA]</scope>
    <source>
        <strain evidence="3 4">DSM 43146</strain>
    </source>
</reference>
<accession>A0A2T0KFY9</accession>
<dbReference type="OrthoDB" id="3295178at2"/>
<feature type="transmembrane region" description="Helical" evidence="1">
    <location>
        <begin position="46"/>
        <end position="65"/>
    </location>
</feature>
<feature type="transmembrane region" description="Helical" evidence="1">
    <location>
        <begin position="12"/>
        <end position="34"/>
    </location>
</feature>
<keyword evidence="1" id="KW-1133">Transmembrane helix</keyword>
<dbReference type="InterPro" id="IPR008024">
    <property type="entry name" value="YiaAB"/>
</dbReference>
<dbReference type="PANTHER" id="PTHR37290">
    <property type="entry name" value="INNER MEMBRANE PROTEIN YIAA-RELATED"/>
    <property type="match status" value="1"/>
</dbReference>
<sequence length="152" mass="15887">MSHPSPSSAKPTPAFVGASWAALFLGIVAFGVGLWNAEMVASEKGFYAAVLVLGLFAAVSLQKSVRDRAEGLPVSALYMGLSWLAVAIAIVMLVVGLVNSGMLLSEKGFYGLAFAMSLFAAVAVQKNVRDTLQYQASSPAGLHTEAYGSDDR</sequence>
<gene>
    <name evidence="3" type="ORF">CLV67_105447</name>
</gene>
<protein>
    <submittedName>
        <fullName evidence="3">Putative membrane protein YiaA</fullName>
    </submittedName>
</protein>
<keyword evidence="4" id="KW-1185">Reference proteome</keyword>
<keyword evidence="1" id="KW-0812">Transmembrane</keyword>
<dbReference type="InterPro" id="IPR038972">
    <property type="entry name" value="YiaA-like"/>
</dbReference>
<organism evidence="3 4">
    <name type="scientific">Actinoplanes italicus</name>
    <dbReference type="NCBI Taxonomy" id="113567"/>
    <lineage>
        <taxon>Bacteria</taxon>
        <taxon>Bacillati</taxon>
        <taxon>Actinomycetota</taxon>
        <taxon>Actinomycetes</taxon>
        <taxon>Micromonosporales</taxon>
        <taxon>Micromonosporaceae</taxon>
        <taxon>Actinoplanes</taxon>
    </lineage>
</organism>
<dbReference type="NCBIfam" id="NF008482">
    <property type="entry name" value="PRK11383.1"/>
    <property type="match status" value="1"/>
</dbReference>
<dbReference type="Pfam" id="PF05360">
    <property type="entry name" value="YiaAB"/>
    <property type="match status" value="2"/>
</dbReference>
<comment type="caution">
    <text evidence="3">The sequence shown here is derived from an EMBL/GenBank/DDBJ whole genome shotgun (WGS) entry which is preliminary data.</text>
</comment>
<evidence type="ECO:0000259" key="2">
    <source>
        <dbReference type="Pfam" id="PF05360"/>
    </source>
</evidence>
<evidence type="ECO:0000256" key="1">
    <source>
        <dbReference type="SAM" id="Phobius"/>
    </source>
</evidence>
<feature type="domain" description="YiaAB two helix" evidence="2">
    <location>
        <begin position="78"/>
        <end position="130"/>
    </location>
</feature>
<dbReference type="GO" id="GO:0005886">
    <property type="term" value="C:plasma membrane"/>
    <property type="evidence" value="ECO:0007669"/>
    <property type="project" value="TreeGrafter"/>
</dbReference>
<feature type="transmembrane region" description="Helical" evidence="1">
    <location>
        <begin position="108"/>
        <end position="124"/>
    </location>
</feature>
<dbReference type="Proteomes" id="UP000239415">
    <property type="component" value="Unassembled WGS sequence"/>
</dbReference>
<keyword evidence="1" id="KW-0472">Membrane</keyword>
<dbReference type="RefSeq" id="WP_106319002.1">
    <property type="nucleotide sequence ID" value="NZ_BOMO01000029.1"/>
</dbReference>
<dbReference type="EMBL" id="PVMZ01000005">
    <property type="protein sequence ID" value="PRX22270.1"/>
    <property type="molecule type" value="Genomic_DNA"/>
</dbReference>
<dbReference type="PANTHER" id="PTHR37290:SF1">
    <property type="entry name" value="INNER MEMBRANE PROTEIN YIAA"/>
    <property type="match status" value="1"/>
</dbReference>
<proteinExistence type="predicted"/>
<evidence type="ECO:0000313" key="3">
    <source>
        <dbReference type="EMBL" id="PRX22270.1"/>
    </source>
</evidence>
<feature type="domain" description="YiaAB two helix" evidence="2">
    <location>
        <begin position="15"/>
        <end position="67"/>
    </location>
</feature>
<dbReference type="GO" id="GO:0006974">
    <property type="term" value="P:DNA damage response"/>
    <property type="evidence" value="ECO:0007669"/>
    <property type="project" value="TreeGrafter"/>
</dbReference>
<dbReference type="AlphaFoldDB" id="A0A2T0KFY9"/>
<evidence type="ECO:0000313" key="4">
    <source>
        <dbReference type="Proteomes" id="UP000239415"/>
    </source>
</evidence>
<feature type="transmembrane region" description="Helical" evidence="1">
    <location>
        <begin position="77"/>
        <end position="102"/>
    </location>
</feature>